<sequence>MGGKCHEAEIPDNNDFTITYLVPGIGIVLVVGASDVNVVKERLIDAGETPVEIGSVVKKQGSSLINFTNLDIAFDPSRFLSGPKPKVKVGILISGAGSNMEKLVKSSRKPNSHCEVVVVISNKAGAKGLEIARAMGVEAVVIAHTPIREEGDSRITEVLRSRNVELICLAGYMRVLSPSFIQEWPNSIINVHPSILPSFKGSHAIQDALKFGAKVTGCTVHYVDEQIDHGGIIAQRVVPIDDEDDEVSLRAKIQKLEYELYPEVMQKLARMYLQQKNLIKDH</sequence>
<keyword evidence="4" id="KW-0658">Purine biosynthesis</keyword>
<dbReference type="PROSITE" id="PS00373">
    <property type="entry name" value="GART"/>
    <property type="match status" value="1"/>
</dbReference>
<evidence type="ECO:0000256" key="2">
    <source>
        <dbReference type="ARBA" id="ARBA00012254"/>
    </source>
</evidence>
<dbReference type="InterPro" id="IPR004607">
    <property type="entry name" value="GART"/>
</dbReference>
<dbReference type="EC" id="2.1.2.2" evidence="2"/>
<organism evidence="10 11">
    <name type="scientific">Dictyocaulus viviparus</name>
    <name type="common">Bovine lungworm</name>
    <dbReference type="NCBI Taxonomy" id="29172"/>
    <lineage>
        <taxon>Eukaryota</taxon>
        <taxon>Metazoa</taxon>
        <taxon>Ecdysozoa</taxon>
        <taxon>Nematoda</taxon>
        <taxon>Chromadorea</taxon>
        <taxon>Rhabditida</taxon>
        <taxon>Rhabditina</taxon>
        <taxon>Rhabditomorpha</taxon>
        <taxon>Strongyloidea</taxon>
        <taxon>Metastrongylidae</taxon>
        <taxon>Dictyocaulus</taxon>
    </lineage>
</organism>
<dbReference type="InterPro" id="IPR002376">
    <property type="entry name" value="Formyl_transf_N"/>
</dbReference>
<dbReference type="Pfam" id="PF00551">
    <property type="entry name" value="Formyl_trans_N"/>
    <property type="match status" value="1"/>
</dbReference>
<evidence type="ECO:0000313" key="10">
    <source>
        <dbReference type="EMBL" id="KJH50084.1"/>
    </source>
</evidence>
<evidence type="ECO:0000256" key="4">
    <source>
        <dbReference type="ARBA" id="ARBA00022755"/>
    </source>
</evidence>
<comment type="catalytic activity">
    <reaction evidence="8">
        <text>N(1)-(5-phospho-beta-D-ribosyl)glycinamide + (6R)-10-formyltetrahydrofolate = N(2)-formyl-N(1)-(5-phospho-beta-D-ribosyl)glycinamide + (6S)-5,6,7,8-tetrahydrofolate + H(+)</text>
        <dbReference type="Rhea" id="RHEA:15053"/>
        <dbReference type="ChEBI" id="CHEBI:15378"/>
        <dbReference type="ChEBI" id="CHEBI:57453"/>
        <dbReference type="ChEBI" id="CHEBI:143788"/>
        <dbReference type="ChEBI" id="CHEBI:147286"/>
        <dbReference type="ChEBI" id="CHEBI:195366"/>
        <dbReference type="EC" id="2.1.2.2"/>
    </reaction>
</comment>
<dbReference type="EMBL" id="KN716216">
    <property type="protein sequence ID" value="KJH50084.1"/>
    <property type="molecule type" value="Genomic_DNA"/>
</dbReference>
<comment type="pathway">
    <text evidence="1">Purine metabolism; IMP biosynthesis via de novo pathway; N(2)-formyl-N(1)-(5-phospho-D-ribosyl)glycinamide from N(1)-(5-phospho-D-ribosyl)glycinamide (10-formyl THF route): step 1/1.</text>
</comment>
<evidence type="ECO:0000313" key="11">
    <source>
        <dbReference type="Proteomes" id="UP000053766"/>
    </source>
</evidence>
<accession>A0A0D8Y205</accession>
<dbReference type="Proteomes" id="UP000053766">
    <property type="component" value="Unassembled WGS sequence"/>
</dbReference>
<evidence type="ECO:0000256" key="1">
    <source>
        <dbReference type="ARBA" id="ARBA00005054"/>
    </source>
</evidence>
<reference evidence="10 11" key="1">
    <citation type="submission" date="2013-11" db="EMBL/GenBank/DDBJ databases">
        <title>Draft genome of the bovine lungworm Dictyocaulus viviparus.</title>
        <authorList>
            <person name="Mitreva M."/>
        </authorList>
    </citation>
    <scope>NUCLEOTIDE SEQUENCE [LARGE SCALE GENOMIC DNA]</scope>
    <source>
        <strain evidence="10 11">HannoverDv2000</strain>
    </source>
</reference>
<comment type="similarity">
    <text evidence="5">Belongs to the GART family.</text>
</comment>
<dbReference type="STRING" id="29172.A0A0D8Y205"/>
<dbReference type="SUPFAM" id="SSF53328">
    <property type="entry name" value="Formyltransferase"/>
    <property type="match status" value="1"/>
</dbReference>
<dbReference type="PANTHER" id="PTHR43369">
    <property type="entry name" value="PHOSPHORIBOSYLGLYCINAMIDE FORMYLTRANSFERASE"/>
    <property type="match status" value="1"/>
</dbReference>
<dbReference type="Gene3D" id="3.40.50.170">
    <property type="entry name" value="Formyl transferase, N-terminal domain"/>
    <property type="match status" value="1"/>
</dbReference>
<dbReference type="CDD" id="cd08645">
    <property type="entry name" value="FMT_core_GART"/>
    <property type="match status" value="1"/>
</dbReference>
<evidence type="ECO:0000256" key="6">
    <source>
        <dbReference type="ARBA" id="ARBA00041324"/>
    </source>
</evidence>
<dbReference type="GO" id="GO:0006189">
    <property type="term" value="P:'de novo' IMP biosynthetic process"/>
    <property type="evidence" value="ECO:0007669"/>
    <property type="project" value="UniProtKB-UniPathway"/>
</dbReference>
<evidence type="ECO:0000256" key="5">
    <source>
        <dbReference type="ARBA" id="ARBA00038440"/>
    </source>
</evidence>
<reference evidence="11" key="2">
    <citation type="journal article" date="2016" name="Sci. Rep.">
        <title>Dictyocaulus viviparus genome, variome and transcriptome elucidate lungworm biology and support future intervention.</title>
        <authorList>
            <person name="McNulty S.N."/>
            <person name="Strube C."/>
            <person name="Rosa B.A."/>
            <person name="Martin J.C."/>
            <person name="Tyagi R."/>
            <person name="Choi Y.J."/>
            <person name="Wang Q."/>
            <person name="Hallsworth Pepin K."/>
            <person name="Zhang X."/>
            <person name="Ozersky P."/>
            <person name="Wilson R.K."/>
            <person name="Sternberg P.W."/>
            <person name="Gasser R.B."/>
            <person name="Mitreva M."/>
        </authorList>
    </citation>
    <scope>NUCLEOTIDE SEQUENCE [LARGE SCALE GENOMIC DNA]</scope>
    <source>
        <strain evidence="11">HannoverDv2000</strain>
    </source>
</reference>
<dbReference type="NCBIfam" id="TIGR00639">
    <property type="entry name" value="PurN"/>
    <property type="match status" value="1"/>
</dbReference>
<dbReference type="GO" id="GO:0004644">
    <property type="term" value="F:phosphoribosylglycinamide formyltransferase activity"/>
    <property type="evidence" value="ECO:0007669"/>
    <property type="project" value="UniProtKB-EC"/>
</dbReference>
<feature type="domain" description="Formyl transferase N-terminal" evidence="9">
    <location>
        <begin position="88"/>
        <end position="264"/>
    </location>
</feature>
<gene>
    <name evidence="10" type="ORF">DICVIV_03806</name>
</gene>
<keyword evidence="11" id="KW-1185">Reference proteome</keyword>
<dbReference type="HAMAP" id="MF_01930">
    <property type="entry name" value="PurN"/>
    <property type="match status" value="1"/>
</dbReference>
<name>A0A0D8Y205_DICVI</name>
<evidence type="ECO:0000256" key="8">
    <source>
        <dbReference type="ARBA" id="ARBA00047664"/>
    </source>
</evidence>
<dbReference type="UniPathway" id="UPA00074">
    <property type="reaction ID" value="UER00126"/>
</dbReference>
<dbReference type="GO" id="GO:0005737">
    <property type="term" value="C:cytoplasm"/>
    <property type="evidence" value="ECO:0007669"/>
    <property type="project" value="TreeGrafter"/>
</dbReference>
<evidence type="ECO:0000256" key="7">
    <source>
        <dbReference type="ARBA" id="ARBA00041682"/>
    </source>
</evidence>
<dbReference type="InterPro" id="IPR001555">
    <property type="entry name" value="GART_AS"/>
</dbReference>
<dbReference type="OrthoDB" id="2018833at2759"/>
<dbReference type="PANTHER" id="PTHR43369:SF2">
    <property type="entry name" value="PHOSPHORIBOSYLGLYCINAMIDE FORMYLTRANSFERASE"/>
    <property type="match status" value="1"/>
</dbReference>
<dbReference type="AlphaFoldDB" id="A0A0D8Y205"/>
<proteinExistence type="inferred from homology"/>
<keyword evidence="3 10" id="KW-0808">Transferase</keyword>
<evidence type="ECO:0000256" key="3">
    <source>
        <dbReference type="ARBA" id="ARBA00022679"/>
    </source>
</evidence>
<dbReference type="InterPro" id="IPR036477">
    <property type="entry name" value="Formyl_transf_N_sf"/>
</dbReference>
<evidence type="ECO:0000259" key="9">
    <source>
        <dbReference type="Pfam" id="PF00551"/>
    </source>
</evidence>
<protein>
    <recommendedName>
        <fullName evidence="2">phosphoribosylglycinamide formyltransferase 1</fullName>
        <ecNumber evidence="2">2.1.2.2</ecNumber>
    </recommendedName>
    <alternativeName>
        <fullName evidence="7">5'-phosphoribosylglycinamide transformylase</fullName>
    </alternativeName>
    <alternativeName>
        <fullName evidence="6">GAR transformylase</fullName>
    </alternativeName>
</protein>